<sequence length="399" mass="44164">MRYDLLSENIMRSLSSPEPEPETAPAALEVTPTPQLPTPSIQPKESAIQRQCTDCAEEQQEQSENDEKSFDEIASIQTKLTIGAPGDQYEQEADKMAAQVMSMSVTPQVQRLPETENPVQMRSLAQSITPVIHRQVDEQVQMQQLVQRAFQPTQTQASGDLESRLTGSKGSGSPLSQEVRSFMEPRFGADFSQVRVHTGNEAVQMNRELGAQAFTHGSDVYFGEGKSPGNNELTAHELTHVVQQSGQSLAPLQRHDLTGSLFTLSRPNTISLPTVQCDDNDTDADDIDQVRADREILSRPLYHFYGTAGLVDVAVALDAELMSDTLGSRMTTERARTLLAIYHTLQHRLQSPEARIDEHGLPQPLGSPYRLEGEQQLDELNWETSSPLAGILEDMSTIR</sequence>
<evidence type="ECO:0000313" key="2">
    <source>
        <dbReference type="Proteomes" id="UP000095472"/>
    </source>
</evidence>
<proteinExistence type="predicted"/>
<dbReference type="Proteomes" id="UP000095472">
    <property type="component" value="Chromosome"/>
</dbReference>
<accession>A0ACD5GZH9</accession>
<organism evidence="1 2">
    <name type="scientific">Desertifilum tharense IPPAS B-1220</name>
    <dbReference type="NCBI Taxonomy" id="1781255"/>
    <lineage>
        <taxon>Bacteria</taxon>
        <taxon>Bacillati</taxon>
        <taxon>Cyanobacteriota</taxon>
        <taxon>Cyanophyceae</taxon>
        <taxon>Desertifilales</taxon>
        <taxon>Desertifilaceae</taxon>
        <taxon>Desertifilum</taxon>
    </lineage>
</organism>
<dbReference type="EMBL" id="CP182909">
    <property type="protein sequence ID" value="XPM65664.1"/>
    <property type="molecule type" value="Genomic_DNA"/>
</dbReference>
<gene>
    <name evidence="1" type="ORF">BH720_008630</name>
</gene>
<keyword evidence="2" id="KW-1185">Reference proteome</keyword>
<reference evidence="1 2" key="1">
    <citation type="journal article" date="2016" name="Genome Announc.">
        <title>Draft Genome Sequence of the Thermotolerant Cyanobacterium Desertifilum sp. IPPAS B-1220.</title>
        <authorList>
            <person name="Mironov K.S."/>
            <person name="Sinetova M.A."/>
            <person name="Bolatkhan K."/>
            <person name="Zayadan B.K."/>
            <person name="Ustinova V.V."/>
            <person name="Kupriyanova E.V."/>
            <person name="Skrypnik A.N."/>
            <person name="Gogoleva N.E."/>
            <person name="Gogolev Y.V."/>
            <person name="Los D.A."/>
        </authorList>
    </citation>
    <scope>NUCLEOTIDE SEQUENCE [LARGE SCALE GENOMIC DNA]</scope>
    <source>
        <strain evidence="1 2">IPPAS B-1220</strain>
    </source>
</reference>
<evidence type="ECO:0000313" key="1">
    <source>
        <dbReference type="EMBL" id="XPM65664.1"/>
    </source>
</evidence>
<name>A0ACD5GZH9_9CYAN</name>
<protein>
    <submittedName>
        <fullName evidence="1">DUF4157 domain-containing protein</fullName>
    </submittedName>
</protein>